<keyword evidence="3" id="KW-1003">Cell membrane</keyword>
<dbReference type="GO" id="GO:0005886">
    <property type="term" value="C:plasma membrane"/>
    <property type="evidence" value="ECO:0007669"/>
    <property type="project" value="UniProtKB-SubCell"/>
</dbReference>
<feature type="transmembrane region" description="Helical" evidence="7">
    <location>
        <begin position="78"/>
        <end position="102"/>
    </location>
</feature>
<evidence type="ECO:0000256" key="7">
    <source>
        <dbReference type="RuleBase" id="RU910716"/>
    </source>
</evidence>
<feature type="transmembrane region" description="Helical" evidence="7">
    <location>
        <begin position="317"/>
        <end position="339"/>
    </location>
</feature>
<feature type="transmembrane region" description="Helical" evidence="7">
    <location>
        <begin position="41"/>
        <end position="58"/>
    </location>
</feature>
<evidence type="ECO:0000256" key="4">
    <source>
        <dbReference type="ARBA" id="ARBA00022692"/>
    </source>
</evidence>
<feature type="transmembrane region" description="Helical" evidence="7">
    <location>
        <begin position="157"/>
        <end position="179"/>
    </location>
</feature>
<proteinExistence type="inferred from homology"/>
<feature type="transmembrane region" description="Helical" evidence="7">
    <location>
        <begin position="286"/>
        <end position="305"/>
    </location>
</feature>
<evidence type="ECO:0000256" key="6">
    <source>
        <dbReference type="ARBA" id="ARBA00023136"/>
    </source>
</evidence>
<dbReference type="GO" id="GO:0070782">
    <property type="term" value="P:phosphatidylserine exposure on apoptotic cell surface"/>
    <property type="evidence" value="ECO:0007669"/>
    <property type="project" value="TreeGrafter"/>
</dbReference>
<dbReference type="GO" id="GO:1902742">
    <property type="term" value="P:apoptotic process involved in development"/>
    <property type="evidence" value="ECO:0007669"/>
    <property type="project" value="TreeGrafter"/>
</dbReference>
<dbReference type="GO" id="GO:0043652">
    <property type="term" value="P:engulfment of apoptotic cell"/>
    <property type="evidence" value="ECO:0007669"/>
    <property type="project" value="TreeGrafter"/>
</dbReference>
<protein>
    <recommendedName>
        <fullName evidence="7">XK-related protein</fullName>
    </recommendedName>
</protein>
<dbReference type="Pfam" id="PF09815">
    <property type="entry name" value="XK-related"/>
    <property type="match status" value="1"/>
</dbReference>
<keyword evidence="4 7" id="KW-0812">Transmembrane</keyword>
<keyword evidence="5 7" id="KW-1133">Transmembrane helix</keyword>
<dbReference type="PANTHER" id="PTHR16024">
    <property type="entry name" value="XK-RELATED PROTEIN"/>
    <property type="match status" value="1"/>
</dbReference>
<comment type="caution">
    <text evidence="8">The sequence shown here is derived from an EMBL/GenBank/DDBJ whole genome shotgun (WGS) entry which is preliminary data.</text>
</comment>
<evidence type="ECO:0000256" key="1">
    <source>
        <dbReference type="ARBA" id="ARBA00004651"/>
    </source>
</evidence>
<name>A0A443RE69_9ACAR</name>
<dbReference type="InterPro" id="IPR018629">
    <property type="entry name" value="XK-rel"/>
</dbReference>
<dbReference type="PANTHER" id="PTHR16024:SF6">
    <property type="entry name" value="XK-RELATED PROTEIN"/>
    <property type="match status" value="1"/>
</dbReference>
<reference evidence="8 9" key="1">
    <citation type="journal article" date="2018" name="Gigascience">
        <title>Genomes of trombidid mites reveal novel predicted allergens and laterally-transferred genes associated with secondary metabolism.</title>
        <authorList>
            <person name="Dong X."/>
            <person name="Chaisiri K."/>
            <person name="Xia D."/>
            <person name="Armstrong S.D."/>
            <person name="Fang Y."/>
            <person name="Donnelly M.J."/>
            <person name="Kadowaki T."/>
            <person name="McGarry J.W."/>
            <person name="Darby A.C."/>
            <person name="Makepeace B.L."/>
        </authorList>
    </citation>
    <scope>NUCLEOTIDE SEQUENCE [LARGE SCALE GENOMIC DNA]</scope>
    <source>
        <strain evidence="8">UoL-WK</strain>
    </source>
</reference>
<keyword evidence="9" id="KW-1185">Reference proteome</keyword>
<sequence length="429" mass="50114">MENRISIDRRPPRPSLVSLHKSSGEEDDYDNIDSIPKDMSFTILDAIAILFSIGSFLFDIGTDVAVAIVHYQNRNFTYFILTTCFILVPTLVTTGISLRWSYFKTDKQEQKKYFQYMVYEDTDAAMLRLFECFMEAAPQLVLQIYILAKGPFNDKDYLMVIIQIVAVLASLVSLSWSLVSYQRALRMSLPDKTNLTWQATAVQFLWRFFVIAARVLALALFASVYHYWISVVCGVHWVVMFTWIVSMKTTFCESKIEEIGYNIVLAVMFIFCYFNPIDNPTRYRYAAFYTFMFLENTFLMCFWYLNVEPYLWYRLPAMIGHFLSFFTGIMFMVAYYLLLHPTGEIKFFRNPEDDKCEEARQQDARKGGYKRQIQNGLWTTQGRMLHPRPTVPEALPSFNSELRLSQRRHNVRNAQLVEKINSISKGTTV</sequence>
<organism evidence="8 9">
    <name type="scientific">Dinothrombium tinctorium</name>
    <dbReference type="NCBI Taxonomy" id="1965070"/>
    <lineage>
        <taxon>Eukaryota</taxon>
        <taxon>Metazoa</taxon>
        <taxon>Ecdysozoa</taxon>
        <taxon>Arthropoda</taxon>
        <taxon>Chelicerata</taxon>
        <taxon>Arachnida</taxon>
        <taxon>Acari</taxon>
        <taxon>Acariformes</taxon>
        <taxon>Trombidiformes</taxon>
        <taxon>Prostigmata</taxon>
        <taxon>Anystina</taxon>
        <taxon>Parasitengona</taxon>
        <taxon>Trombidioidea</taxon>
        <taxon>Trombidiidae</taxon>
        <taxon>Dinothrombium</taxon>
    </lineage>
</organism>
<evidence type="ECO:0000256" key="5">
    <source>
        <dbReference type="ARBA" id="ARBA00022989"/>
    </source>
</evidence>
<keyword evidence="6 7" id="KW-0472">Membrane</keyword>
<dbReference type="OrthoDB" id="6136301at2759"/>
<comment type="subcellular location">
    <subcellularLocation>
        <location evidence="1">Cell membrane</location>
        <topology evidence="1">Multi-pass membrane protein</topology>
    </subcellularLocation>
    <subcellularLocation>
        <location evidence="7">Membrane</location>
        <topology evidence="7">Multi-pass membrane protein</topology>
    </subcellularLocation>
</comment>
<feature type="transmembrane region" description="Helical" evidence="7">
    <location>
        <begin position="199"/>
        <end position="220"/>
    </location>
</feature>
<accession>A0A443RE69</accession>
<comment type="similarity">
    <text evidence="2 7">Belongs to the XK family.</text>
</comment>
<feature type="transmembrane region" description="Helical" evidence="7">
    <location>
        <begin position="259"/>
        <end position="274"/>
    </location>
</feature>
<evidence type="ECO:0000313" key="9">
    <source>
        <dbReference type="Proteomes" id="UP000285301"/>
    </source>
</evidence>
<dbReference type="EMBL" id="NCKU01000945">
    <property type="protein sequence ID" value="RWS13575.1"/>
    <property type="molecule type" value="Genomic_DNA"/>
</dbReference>
<evidence type="ECO:0000313" key="8">
    <source>
        <dbReference type="EMBL" id="RWS13575.1"/>
    </source>
</evidence>
<gene>
    <name evidence="8" type="ORF">B4U79_11756</name>
</gene>
<evidence type="ECO:0000256" key="3">
    <source>
        <dbReference type="ARBA" id="ARBA00022475"/>
    </source>
</evidence>
<dbReference type="AlphaFoldDB" id="A0A443RE69"/>
<evidence type="ECO:0000256" key="2">
    <source>
        <dbReference type="ARBA" id="ARBA00008789"/>
    </source>
</evidence>
<dbReference type="Proteomes" id="UP000285301">
    <property type="component" value="Unassembled WGS sequence"/>
</dbReference>
<dbReference type="InterPro" id="IPR050895">
    <property type="entry name" value="XK-related_scramblase"/>
</dbReference>
<feature type="transmembrane region" description="Helical" evidence="7">
    <location>
        <begin position="227"/>
        <end position="247"/>
    </location>
</feature>